<dbReference type="Proteomes" id="UP001165085">
    <property type="component" value="Unassembled WGS sequence"/>
</dbReference>
<dbReference type="AlphaFoldDB" id="A0A9W7BSW5"/>
<proteinExistence type="predicted"/>
<protein>
    <recommendedName>
        <fullName evidence="1">J domain-containing protein</fullName>
    </recommendedName>
</protein>
<keyword evidence="3" id="KW-1185">Reference proteome</keyword>
<dbReference type="PROSITE" id="PS50076">
    <property type="entry name" value="DNAJ_2"/>
    <property type="match status" value="1"/>
</dbReference>
<dbReference type="SUPFAM" id="SSF46565">
    <property type="entry name" value="Chaperone J-domain"/>
    <property type="match status" value="1"/>
</dbReference>
<gene>
    <name evidence="2" type="ORF">TrST_g1854</name>
</gene>
<dbReference type="InterPro" id="IPR036869">
    <property type="entry name" value="J_dom_sf"/>
</dbReference>
<comment type="caution">
    <text evidence="2">The sequence shown here is derived from an EMBL/GenBank/DDBJ whole genome shotgun (WGS) entry which is preliminary data.</text>
</comment>
<evidence type="ECO:0000313" key="2">
    <source>
        <dbReference type="EMBL" id="GMH91795.1"/>
    </source>
</evidence>
<dbReference type="Gene3D" id="1.10.287.110">
    <property type="entry name" value="DnaJ domain"/>
    <property type="match status" value="1"/>
</dbReference>
<reference evidence="3" key="1">
    <citation type="journal article" date="2023" name="Commun. Biol.">
        <title>Genome analysis of Parmales, the sister group of diatoms, reveals the evolutionary specialization of diatoms from phago-mixotrophs to photoautotrophs.</title>
        <authorList>
            <person name="Ban H."/>
            <person name="Sato S."/>
            <person name="Yoshikawa S."/>
            <person name="Yamada K."/>
            <person name="Nakamura Y."/>
            <person name="Ichinomiya M."/>
            <person name="Sato N."/>
            <person name="Blanc-Mathieu R."/>
            <person name="Endo H."/>
            <person name="Kuwata A."/>
            <person name="Ogata H."/>
        </authorList>
    </citation>
    <scope>NUCLEOTIDE SEQUENCE [LARGE SCALE GENOMIC DNA]</scope>
    <source>
        <strain evidence="3">NIES 3701</strain>
    </source>
</reference>
<accession>A0A9W7BSW5</accession>
<dbReference type="InterPro" id="IPR001623">
    <property type="entry name" value="DnaJ_domain"/>
</dbReference>
<dbReference type="EMBL" id="BRXY01000389">
    <property type="protein sequence ID" value="GMH91795.1"/>
    <property type="molecule type" value="Genomic_DNA"/>
</dbReference>
<feature type="domain" description="J" evidence="1">
    <location>
        <begin position="12"/>
        <end position="78"/>
    </location>
</feature>
<name>A0A9W7BSW5_9STRA</name>
<dbReference type="CDD" id="cd06257">
    <property type="entry name" value="DnaJ"/>
    <property type="match status" value="1"/>
</dbReference>
<organism evidence="2 3">
    <name type="scientific">Triparma strigata</name>
    <dbReference type="NCBI Taxonomy" id="1606541"/>
    <lineage>
        <taxon>Eukaryota</taxon>
        <taxon>Sar</taxon>
        <taxon>Stramenopiles</taxon>
        <taxon>Ochrophyta</taxon>
        <taxon>Bolidophyceae</taxon>
        <taxon>Parmales</taxon>
        <taxon>Triparmaceae</taxon>
        <taxon>Triparma</taxon>
    </lineage>
</organism>
<evidence type="ECO:0000259" key="1">
    <source>
        <dbReference type="PROSITE" id="PS50076"/>
    </source>
</evidence>
<sequence>MPRYFSPLSLHSSLKIFSFPSVPSHVSQLDKQYRALARKYHPDKIGDGGWGGELSEFNRGEEFHLVKESYAIIKKYMVNGRGGDGVEDMSDAIRHFDTCMLSALLSAAARKDSRTCGILGSRLANDILEGGSGGVIGWEKKKKKKKRRDYLRIRRERRLKRIEGFNHAAAVECYLGGGGLRLERSGFLDAWDFGRHR</sequence>
<evidence type="ECO:0000313" key="3">
    <source>
        <dbReference type="Proteomes" id="UP001165085"/>
    </source>
</evidence>